<name>A0A421BVA0_9RHOB</name>
<dbReference type="Proteomes" id="UP000279673">
    <property type="component" value="Unassembled WGS sequence"/>
</dbReference>
<dbReference type="InterPro" id="IPR007709">
    <property type="entry name" value="N-FG_amidohydro"/>
</dbReference>
<dbReference type="Pfam" id="PF05013">
    <property type="entry name" value="FGase"/>
    <property type="match status" value="1"/>
</dbReference>
<sequence>MAVQLRETGVYRLWTPERMTTAVIFASPHSGRDYPPEMLARSVLDLQRLRSSEDAFVDRFLEGAPREGAAALTARLPRAWVDLNRDETELDPALIEGVARSAAGPRVLAGLGVIPRVVSANRAIYSGKLTREEADMRIATVWRPYHATLAALLREVRGRFGRAILIDLHSMPSEAVSGAGLRQADVVLGDRYGAAARPETVAAIEAVFARLGLRVARNTPFAGAYVTQHYGRPASGIEVVQVEVNRGLYMDEAAIRPLPQFEAFRARMMRAVAGIAAIGRESATSHGSLAAE</sequence>
<accession>A0A421BVA0</accession>
<reference evidence="1 2" key="1">
    <citation type="submission" date="2018-10" db="EMBL/GenBank/DDBJ databases">
        <title>Rhodobacter sp . BO-81.</title>
        <authorList>
            <person name="Im W.T."/>
        </authorList>
    </citation>
    <scope>NUCLEOTIDE SEQUENCE [LARGE SCALE GENOMIC DNA]</scope>
    <source>
        <strain evidence="1 2">BO-81</strain>
    </source>
</reference>
<dbReference type="AlphaFoldDB" id="A0A421BVA0"/>
<comment type="caution">
    <text evidence="1">The sequence shown here is derived from an EMBL/GenBank/DDBJ whole genome shotgun (WGS) entry which is preliminary data.</text>
</comment>
<keyword evidence="1" id="KW-0378">Hydrolase</keyword>
<evidence type="ECO:0000313" key="1">
    <source>
        <dbReference type="EMBL" id="RLL72238.1"/>
    </source>
</evidence>
<gene>
    <name evidence="1" type="ORF">DYS74_02160</name>
</gene>
<organism evidence="1 2">
    <name type="scientific">Paenirhodobacter hankyongi</name>
    <dbReference type="NCBI Taxonomy" id="2294033"/>
    <lineage>
        <taxon>Bacteria</taxon>
        <taxon>Pseudomonadati</taxon>
        <taxon>Pseudomonadota</taxon>
        <taxon>Alphaproteobacteria</taxon>
        <taxon>Rhodobacterales</taxon>
        <taxon>Rhodobacter group</taxon>
        <taxon>Paenirhodobacter</taxon>
    </lineage>
</organism>
<dbReference type="EMBL" id="RCHI01000002">
    <property type="protein sequence ID" value="RLL72238.1"/>
    <property type="molecule type" value="Genomic_DNA"/>
</dbReference>
<protein>
    <submittedName>
        <fullName evidence="1">N-formylglutamate amidohydrolase</fullName>
    </submittedName>
</protein>
<evidence type="ECO:0000313" key="2">
    <source>
        <dbReference type="Proteomes" id="UP000279673"/>
    </source>
</evidence>
<dbReference type="SUPFAM" id="SSF53187">
    <property type="entry name" value="Zn-dependent exopeptidases"/>
    <property type="match status" value="1"/>
</dbReference>
<dbReference type="Gene3D" id="3.40.630.40">
    <property type="entry name" value="Zn-dependent exopeptidases"/>
    <property type="match status" value="1"/>
</dbReference>
<dbReference type="GO" id="GO:0016787">
    <property type="term" value="F:hydrolase activity"/>
    <property type="evidence" value="ECO:0007669"/>
    <property type="project" value="UniProtKB-KW"/>
</dbReference>
<keyword evidence="2" id="KW-1185">Reference proteome</keyword>
<proteinExistence type="predicted"/>